<protein>
    <submittedName>
        <fullName evidence="2">Uncharacterized protein</fullName>
    </submittedName>
</protein>
<feature type="transmembrane region" description="Helical" evidence="1">
    <location>
        <begin position="153"/>
        <end position="174"/>
    </location>
</feature>
<dbReference type="AlphaFoldDB" id="A0A895YI10"/>
<dbReference type="Proteomes" id="UP000662857">
    <property type="component" value="Chromosome"/>
</dbReference>
<keyword evidence="1" id="KW-1133">Transmembrane helix</keyword>
<feature type="transmembrane region" description="Helical" evidence="1">
    <location>
        <begin position="194"/>
        <end position="212"/>
    </location>
</feature>
<evidence type="ECO:0000313" key="2">
    <source>
        <dbReference type="EMBL" id="QSB14993.1"/>
    </source>
</evidence>
<feature type="transmembrane region" description="Helical" evidence="1">
    <location>
        <begin position="50"/>
        <end position="68"/>
    </location>
</feature>
<feature type="transmembrane region" description="Helical" evidence="1">
    <location>
        <begin position="12"/>
        <end position="30"/>
    </location>
</feature>
<organism evidence="2 3">
    <name type="scientific">Natronosporangium hydrolyticum</name>
    <dbReference type="NCBI Taxonomy" id="2811111"/>
    <lineage>
        <taxon>Bacteria</taxon>
        <taxon>Bacillati</taxon>
        <taxon>Actinomycetota</taxon>
        <taxon>Actinomycetes</taxon>
        <taxon>Micromonosporales</taxon>
        <taxon>Micromonosporaceae</taxon>
        <taxon>Natronosporangium</taxon>
    </lineage>
</organism>
<feature type="transmembrane region" description="Helical" evidence="1">
    <location>
        <begin position="89"/>
        <end position="113"/>
    </location>
</feature>
<sequence length="430" mass="46375">MSVFWLHLRNSPIRWGLPALIALSLGVLFFRSRFWIGVWPETGAAAQVGTYFLGAVGAGAAAWAAGAPGRHRVVEQIAAARVHPVTTEAYRLAATVVVVLIPYLTGHAVAFAFTAPASPPGWHLWLGYFALGLVAMLLATAWGWMLGKVLGSVFAALGAVVGWLVLVVVAEDYLGLVLTALRGPPERIVDPAAVTIRLVVVVALLATLPLLGMLGRLRQHAWRIAAPAVAALGLLFTLAGTTVIVEREPIGDEALCVSGERTQLCVWPEHEKYIPLLQEVNDRIDALPEVLVVPARMNESGVVRTRYVDSEGVIRPTPGDHPPVFHIIEGSPWSYTGAIQSAILSATWDGCDWNAMSEADRRRLHVLDAWLRAYLAGGGSPDYSSSAPADVAEAWAEGRSLVDELPNAEQFAWAEREVDEMLDHYCPSAD</sequence>
<dbReference type="RefSeq" id="WP_239677158.1">
    <property type="nucleotide sequence ID" value="NZ_CP070499.1"/>
</dbReference>
<keyword evidence="1" id="KW-0472">Membrane</keyword>
<keyword evidence="3" id="KW-1185">Reference proteome</keyword>
<feature type="transmembrane region" description="Helical" evidence="1">
    <location>
        <begin position="224"/>
        <end position="245"/>
    </location>
</feature>
<dbReference type="EMBL" id="CP070499">
    <property type="protein sequence ID" value="QSB14993.1"/>
    <property type="molecule type" value="Genomic_DNA"/>
</dbReference>
<gene>
    <name evidence="2" type="ORF">JQS43_00960</name>
</gene>
<keyword evidence="1" id="KW-0812">Transmembrane</keyword>
<accession>A0A895YI10</accession>
<evidence type="ECO:0000313" key="3">
    <source>
        <dbReference type="Proteomes" id="UP000662857"/>
    </source>
</evidence>
<reference evidence="2" key="1">
    <citation type="submission" date="2021-02" db="EMBL/GenBank/DDBJ databases">
        <title>Natrosporangium hydrolyticum gen. nov., sp. nov, a haloalkaliphilic actinobacterium from a soda solonchak soil.</title>
        <authorList>
            <person name="Sorokin D.Y."/>
            <person name="Khijniak T.V."/>
            <person name="Zakharycheva A.P."/>
            <person name="Boueva O.V."/>
            <person name="Ariskina E.V."/>
            <person name="Hahnke R.L."/>
            <person name="Bunk B."/>
            <person name="Sproer C."/>
            <person name="Schumann P."/>
            <person name="Evtushenko L.I."/>
            <person name="Kublanov I.V."/>
        </authorList>
    </citation>
    <scope>NUCLEOTIDE SEQUENCE</scope>
    <source>
        <strain evidence="2">DSM 106523</strain>
    </source>
</reference>
<feature type="transmembrane region" description="Helical" evidence="1">
    <location>
        <begin position="125"/>
        <end position="146"/>
    </location>
</feature>
<dbReference type="KEGG" id="nhy:JQS43_00960"/>
<proteinExistence type="predicted"/>
<name>A0A895YI10_9ACTN</name>
<evidence type="ECO:0000256" key="1">
    <source>
        <dbReference type="SAM" id="Phobius"/>
    </source>
</evidence>